<protein>
    <submittedName>
        <fullName evidence="1">Uncharacterized protein</fullName>
    </submittedName>
</protein>
<dbReference type="Proteomes" id="UP000823775">
    <property type="component" value="Unassembled WGS sequence"/>
</dbReference>
<comment type="caution">
    <text evidence="1">The sequence shown here is derived from an EMBL/GenBank/DDBJ whole genome shotgun (WGS) entry which is preliminary data.</text>
</comment>
<sequence>MGDFNTILRTNDRVNGMTIQESKVREFRDILSRAELCELKTIGRDYTWSNGHIFSMIDSYLLIYLMTSMSPWRWTTNDEEVKDEILIFYKNLLGTSSLQLPAIKPEICAFNNVLTRSQRLQLIAPMTRADVWSVQ</sequence>
<evidence type="ECO:0000313" key="1">
    <source>
        <dbReference type="EMBL" id="MCE3216566.1"/>
    </source>
</evidence>
<organism evidence="1 2">
    <name type="scientific">Datura stramonium</name>
    <name type="common">Jimsonweed</name>
    <name type="synonym">Common thornapple</name>
    <dbReference type="NCBI Taxonomy" id="4076"/>
    <lineage>
        <taxon>Eukaryota</taxon>
        <taxon>Viridiplantae</taxon>
        <taxon>Streptophyta</taxon>
        <taxon>Embryophyta</taxon>
        <taxon>Tracheophyta</taxon>
        <taxon>Spermatophyta</taxon>
        <taxon>Magnoliopsida</taxon>
        <taxon>eudicotyledons</taxon>
        <taxon>Gunneridae</taxon>
        <taxon>Pentapetalae</taxon>
        <taxon>asterids</taxon>
        <taxon>lamiids</taxon>
        <taxon>Solanales</taxon>
        <taxon>Solanaceae</taxon>
        <taxon>Solanoideae</taxon>
        <taxon>Datureae</taxon>
        <taxon>Datura</taxon>
    </lineage>
</organism>
<evidence type="ECO:0000313" key="2">
    <source>
        <dbReference type="Proteomes" id="UP000823775"/>
    </source>
</evidence>
<name>A0ABS8WXI6_DATST</name>
<proteinExistence type="predicted"/>
<accession>A0ABS8WXI6</accession>
<gene>
    <name evidence="1" type="ORF">HAX54_006918</name>
</gene>
<reference evidence="1 2" key="1">
    <citation type="journal article" date="2021" name="BMC Genomics">
        <title>Datura genome reveals duplications of psychoactive alkaloid biosynthetic genes and high mutation rate following tissue culture.</title>
        <authorList>
            <person name="Rajewski A."/>
            <person name="Carter-House D."/>
            <person name="Stajich J."/>
            <person name="Litt A."/>
        </authorList>
    </citation>
    <scope>NUCLEOTIDE SEQUENCE [LARGE SCALE GENOMIC DNA]</scope>
    <source>
        <strain evidence="1">AR-01</strain>
    </source>
</reference>
<dbReference type="EMBL" id="JACEIK010013560">
    <property type="protein sequence ID" value="MCE3216566.1"/>
    <property type="molecule type" value="Genomic_DNA"/>
</dbReference>
<keyword evidence="2" id="KW-1185">Reference proteome</keyword>